<organism evidence="6">
    <name type="scientific">Streptomyces sp. SID7499</name>
    <dbReference type="NCBI Taxonomy" id="2706086"/>
    <lineage>
        <taxon>Bacteria</taxon>
        <taxon>Bacillati</taxon>
        <taxon>Actinomycetota</taxon>
        <taxon>Actinomycetes</taxon>
        <taxon>Kitasatosporales</taxon>
        <taxon>Streptomycetaceae</taxon>
        <taxon>Streptomyces</taxon>
    </lineage>
</organism>
<dbReference type="AlphaFoldDB" id="A0A6G3WXX9"/>
<proteinExistence type="predicted"/>
<comment type="caution">
    <text evidence="6">The sequence shown here is derived from an EMBL/GenBank/DDBJ whole genome shotgun (WGS) entry which is preliminary data.</text>
</comment>
<accession>A0A6G3WXX9</accession>
<dbReference type="GO" id="GO:0033202">
    <property type="term" value="C:DNA helicase complex"/>
    <property type="evidence" value="ECO:0007669"/>
    <property type="project" value="TreeGrafter"/>
</dbReference>
<dbReference type="GO" id="GO:0043138">
    <property type="term" value="F:3'-5' DNA helicase activity"/>
    <property type="evidence" value="ECO:0007669"/>
    <property type="project" value="TreeGrafter"/>
</dbReference>
<dbReference type="InterPro" id="IPR000212">
    <property type="entry name" value="DNA_helicase_UvrD/REP"/>
</dbReference>
<gene>
    <name evidence="6" type="ORF">G3M58_28010</name>
</gene>
<dbReference type="InterPro" id="IPR014017">
    <property type="entry name" value="DNA_helicase_UvrD-like_C"/>
</dbReference>
<feature type="non-terminal residue" evidence="6">
    <location>
        <position position="1"/>
    </location>
</feature>
<dbReference type="PROSITE" id="PS51217">
    <property type="entry name" value="UVRD_HELICASE_CTER"/>
    <property type="match status" value="1"/>
</dbReference>
<dbReference type="SUPFAM" id="SSF52540">
    <property type="entry name" value="P-loop containing nucleoside triphosphate hydrolases"/>
    <property type="match status" value="1"/>
</dbReference>
<dbReference type="GO" id="GO:0016787">
    <property type="term" value="F:hydrolase activity"/>
    <property type="evidence" value="ECO:0007669"/>
    <property type="project" value="UniProtKB-KW"/>
</dbReference>
<keyword evidence="3 6" id="KW-0347">Helicase</keyword>
<keyword evidence="2" id="KW-0378">Hydrolase</keyword>
<evidence type="ECO:0000256" key="1">
    <source>
        <dbReference type="ARBA" id="ARBA00022741"/>
    </source>
</evidence>
<feature type="non-terminal residue" evidence="6">
    <location>
        <position position="116"/>
    </location>
</feature>
<evidence type="ECO:0000256" key="3">
    <source>
        <dbReference type="ARBA" id="ARBA00022806"/>
    </source>
</evidence>
<keyword evidence="4" id="KW-0067">ATP-binding</keyword>
<protein>
    <submittedName>
        <fullName evidence="6">ATP-dependent DNA helicase PcrA</fullName>
    </submittedName>
</protein>
<keyword evidence="1" id="KW-0547">Nucleotide-binding</keyword>
<dbReference type="FunFam" id="1.10.486.10:FF:000003">
    <property type="entry name" value="ATP-dependent DNA helicase"/>
    <property type="match status" value="1"/>
</dbReference>
<feature type="domain" description="UvrD-like helicase C-terminal" evidence="5">
    <location>
        <begin position="1"/>
        <end position="116"/>
    </location>
</feature>
<evidence type="ECO:0000256" key="2">
    <source>
        <dbReference type="ARBA" id="ARBA00022801"/>
    </source>
</evidence>
<dbReference type="GO" id="GO:0000725">
    <property type="term" value="P:recombinational repair"/>
    <property type="evidence" value="ECO:0007669"/>
    <property type="project" value="TreeGrafter"/>
</dbReference>
<dbReference type="Gene3D" id="1.10.486.10">
    <property type="entry name" value="PCRA, domain 4"/>
    <property type="match status" value="1"/>
</dbReference>
<reference evidence="6" key="1">
    <citation type="submission" date="2020-01" db="EMBL/GenBank/DDBJ databases">
        <title>Insect and environment-associated Actinomycetes.</title>
        <authorList>
            <person name="Currrie C."/>
            <person name="Chevrette M."/>
            <person name="Carlson C."/>
            <person name="Stubbendieck R."/>
            <person name="Wendt-Pienkowski E."/>
        </authorList>
    </citation>
    <scope>NUCLEOTIDE SEQUENCE</scope>
    <source>
        <strain evidence="6">SID7499</strain>
    </source>
</reference>
<dbReference type="InterPro" id="IPR027417">
    <property type="entry name" value="P-loop_NTPase"/>
</dbReference>
<evidence type="ECO:0000256" key="4">
    <source>
        <dbReference type="ARBA" id="ARBA00022840"/>
    </source>
</evidence>
<name>A0A6G3WXX9_9ACTN</name>
<dbReference type="Pfam" id="PF13361">
    <property type="entry name" value="UvrD_C"/>
    <property type="match status" value="1"/>
</dbReference>
<dbReference type="EMBL" id="JAAGMN010002897">
    <property type="protein sequence ID" value="NEE10282.1"/>
    <property type="molecule type" value="Genomic_DNA"/>
</dbReference>
<sequence length="116" mass="12840">KEVRDVLAYLRVLANPEDTVPLRRILNVPKRGIGDRAEAMIDALSMREKISFPQALRRVDEAYGMAARSSNAVKRFNTLMEELRTIVESGAGPAVVLEAVLERTGYLAELQASTDP</sequence>
<evidence type="ECO:0000259" key="5">
    <source>
        <dbReference type="PROSITE" id="PS51217"/>
    </source>
</evidence>
<dbReference type="PANTHER" id="PTHR11070">
    <property type="entry name" value="UVRD / RECB / PCRA DNA HELICASE FAMILY MEMBER"/>
    <property type="match status" value="1"/>
</dbReference>
<dbReference type="PANTHER" id="PTHR11070:SF2">
    <property type="entry name" value="ATP-DEPENDENT DNA HELICASE SRS2"/>
    <property type="match status" value="1"/>
</dbReference>
<dbReference type="GO" id="GO:0005524">
    <property type="term" value="F:ATP binding"/>
    <property type="evidence" value="ECO:0007669"/>
    <property type="project" value="UniProtKB-KW"/>
</dbReference>
<evidence type="ECO:0000313" key="6">
    <source>
        <dbReference type="EMBL" id="NEE10282.1"/>
    </source>
</evidence>
<dbReference type="GO" id="GO:0003677">
    <property type="term" value="F:DNA binding"/>
    <property type="evidence" value="ECO:0007669"/>
    <property type="project" value="InterPro"/>
</dbReference>
<dbReference type="GO" id="GO:0005829">
    <property type="term" value="C:cytosol"/>
    <property type="evidence" value="ECO:0007669"/>
    <property type="project" value="TreeGrafter"/>
</dbReference>